<comment type="caution">
    <text evidence="1">The sequence shown here is derived from an EMBL/GenBank/DDBJ whole genome shotgun (WGS) entry which is preliminary data.</text>
</comment>
<dbReference type="Proteomes" id="UP000605201">
    <property type="component" value="Unassembled WGS sequence"/>
</dbReference>
<evidence type="ECO:0000313" key="1">
    <source>
        <dbReference type="EMBL" id="MBC8432174.1"/>
    </source>
</evidence>
<reference evidence="1 2" key="1">
    <citation type="submission" date="2020-08" db="EMBL/GenBank/DDBJ databases">
        <title>Bridging the membrane lipid divide: bacteria of the FCB group superphylum have the potential to synthesize archaeal ether lipids.</title>
        <authorList>
            <person name="Villanueva L."/>
            <person name="Von Meijenfeldt F.A.B."/>
            <person name="Westbye A.B."/>
            <person name="Yadav S."/>
            <person name="Hopmans E.C."/>
            <person name="Dutilh B.E."/>
            <person name="Sinninghe Damste J.S."/>
        </authorList>
    </citation>
    <scope>NUCLEOTIDE SEQUENCE [LARGE SCALE GENOMIC DNA]</scope>
    <source>
        <strain evidence="1">NIOZ-UU17</strain>
    </source>
</reference>
<evidence type="ECO:0000313" key="2">
    <source>
        <dbReference type="Proteomes" id="UP000605201"/>
    </source>
</evidence>
<name>A0A8J6NY83_9BACT</name>
<dbReference type="EMBL" id="JACNIG010000210">
    <property type="protein sequence ID" value="MBC8432174.1"/>
    <property type="molecule type" value="Genomic_DNA"/>
</dbReference>
<organism evidence="1 2">
    <name type="scientific">Candidatus Desulfatibia vada</name>
    <dbReference type="NCBI Taxonomy" id="2841696"/>
    <lineage>
        <taxon>Bacteria</taxon>
        <taxon>Pseudomonadati</taxon>
        <taxon>Thermodesulfobacteriota</taxon>
        <taxon>Desulfobacteria</taxon>
        <taxon>Desulfobacterales</taxon>
        <taxon>Desulfobacterales incertae sedis</taxon>
        <taxon>Candidatus Desulfatibia</taxon>
    </lineage>
</organism>
<dbReference type="AlphaFoldDB" id="A0A8J6NY83"/>
<accession>A0A8J6NY83</accession>
<gene>
    <name evidence="1" type="ORF">H8D96_09650</name>
</gene>
<proteinExistence type="predicted"/>
<sequence>MKDLCEKWQSAFLENVQRHRNAGQLREAAINGQLGKWTKALTSVVVTTCETMGWTASAKGHKADFLPVSRGEYLGLDVLAFAGSTNQWKFPVAVMELENSRSNDHICYSLWKVLCIHTELRIVFCYRQNSDQGPELVRFLRDQVLQALSIEERMVLKGATIVVVGSRNESATFPYGFFKWWRFDKNTGTFELI</sequence>
<protein>
    <submittedName>
        <fullName evidence="1">Uncharacterized protein</fullName>
    </submittedName>
</protein>